<dbReference type="RefSeq" id="XP_030375188.1">
    <property type="nucleotide sequence ID" value="XM_030519328.1"/>
</dbReference>
<feature type="region of interest" description="Disordered" evidence="1">
    <location>
        <begin position="87"/>
        <end position="109"/>
    </location>
</feature>
<dbReference type="GeneID" id="115624589"/>
<sequence length="109" mass="11734">MLHKTPTFQPMGFSGCVQEVQNNILLKTIPVIIHGPTGDKEDLAFLDGGSTATLLDMQTARDVGIKGKAEPFCFSWTGGVFRLICRGKPTPKPTGESSHGRTAAEMSRT</sequence>
<protein>
    <submittedName>
        <fullName evidence="3">Uncharacterized protein LOC115624589 isoform X2</fullName>
    </submittedName>
</protein>
<evidence type="ECO:0000256" key="1">
    <source>
        <dbReference type="SAM" id="MobiDB-lite"/>
    </source>
</evidence>
<evidence type="ECO:0000313" key="2">
    <source>
        <dbReference type="Proteomes" id="UP000504634"/>
    </source>
</evidence>
<keyword evidence="2" id="KW-1185">Reference proteome</keyword>
<gene>
    <name evidence="3" type="primary">LOC115624589</name>
</gene>
<accession>A0A6J2TJ86</accession>
<evidence type="ECO:0000313" key="3">
    <source>
        <dbReference type="RefSeq" id="XP_030375188.1"/>
    </source>
</evidence>
<proteinExistence type="predicted"/>
<dbReference type="AlphaFoldDB" id="A0A6J2TJ86"/>
<dbReference type="PROSITE" id="PS51257">
    <property type="entry name" value="PROKAR_LIPOPROTEIN"/>
    <property type="match status" value="1"/>
</dbReference>
<name>A0A6J2TJ86_DROLE</name>
<reference evidence="3" key="1">
    <citation type="submission" date="2025-08" db="UniProtKB">
        <authorList>
            <consortium name="RefSeq"/>
        </authorList>
    </citation>
    <scope>IDENTIFICATION</scope>
    <source>
        <strain evidence="3">11010-0011.00</strain>
        <tissue evidence="3">Whole body</tissue>
    </source>
</reference>
<dbReference type="Proteomes" id="UP000504634">
    <property type="component" value="Unplaced"/>
</dbReference>
<organism evidence="2 3">
    <name type="scientific">Drosophila lebanonensis</name>
    <name type="common">Fruit fly</name>
    <name type="synonym">Scaptodrosophila lebanonensis</name>
    <dbReference type="NCBI Taxonomy" id="7225"/>
    <lineage>
        <taxon>Eukaryota</taxon>
        <taxon>Metazoa</taxon>
        <taxon>Ecdysozoa</taxon>
        <taxon>Arthropoda</taxon>
        <taxon>Hexapoda</taxon>
        <taxon>Insecta</taxon>
        <taxon>Pterygota</taxon>
        <taxon>Neoptera</taxon>
        <taxon>Endopterygota</taxon>
        <taxon>Diptera</taxon>
        <taxon>Brachycera</taxon>
        <taxon>Muscomorpha</taxon>
        <taxon>Ephydroidea</taxon>
        <taxon>Drosophilidae</taxon>
        <taxon>Scaptodrosophila</taxon>
    </lineage>
</organism>